<dbReference type="AlphaFoldDB" id="A0A060T6F0"/>
<reference evidence="5" key="1">
    <citation type="submission" date="2014-02" db="EMBL/GenBank/DDBJ databases">
        <authorList>
            <person name="Genoscope - CEA"/>
        </authorList>
    </citation>
    <scope>NUCLEOTIDE SEQUENCE</scope>
    <source>
        <strain evidence="5">LS3</strain>
    </source>
</reference>
<keyword evidence="4" id="KW-0472">Membrane</keyword>
<accession>A0A060T6F0</accession>
<keyword evidence="4" id="KW-1133">Transmembrane helix</keyword>
<comment type="similarity">
    <text evidence="1">Belongs to the UPF0357 family.</text>
</comment>
<feature type="region of interest" description="Disordered" evidence="3">
    <location>
        <begin position="131"/>
        <end position="150"/>
    </location>
</feature>
<feature type="transmembrane region" description="Helical" evidence="4">
    <location>
        <begin position="20"/>
        <end position="38"/>
    </location>
</feature>
<sequence length="150" mass="16913">MDWIKRQQDVDSEGTERSLHKLAACGLLLLSLVVLLFLTRNKWLHLVEDAVFGVLGKISSRFHRQREAYSFLADSEAGLSSETFSLSTNINSGDSRQGLDVDAKQAIQRIMASEGLSFDQARAKYTRERMQQHDILPDGRPNDPKAVFFS</sequence>
<proteinExistence type="inferred from homology"/>
<keyword evidence="4" id="KW-0812">Transmembrane</keyword>
<organism evidence="5">
    <name type="scientific">Blastobotrys adeninivorans</name>
    <name type="common">Yeast</name>
    <name type="synonym">Arxula adeninivorans</name>
    <dbReference type="NCBI Taxonomy" id="409370"/>
    <lineage>
        <taxon>Eukaryota</taxon>
        <taxon>Fungi</taxon>
        <taxon>Dikarya</taxon>
        <taxon>Ascomycota</taxon>
        <taxon>Saccharomycotina</taxon>
        <taxon>Dipodascomycetes</taxon>
        <taxon>Dipodascales</taxon>
        <taxon>Trichomonascaceae</taxon>
        <taxon>Blastobotrys</taxon>
    </lineage>
</organism>
<feature type="compositionally biased region" description="Basic and acidic residues" evidence="3">
    <location>
        <begin position="131"/>
        <end position="143"/>
    </location>
</feature>
<dbReference type="Pfam" id="PF09435">
    <property type="entry name" value="DUF2015"/>
    <property type="match status" value="1"/>
</dbReference>
<gene>
    <name evidence="5" type="ORF">GNLVRS02_ARAD1B15334g</name>
</gene>
<name>A0A060T6F0_BLAAD</name>
<dbReference type="EMBL" id="HG937692">
    <property type="protein sequence ID" value="CDP36538.1"/>
    <property type="molecule type" value="Genomic_DNA"/>
</dbReference>
<dbReference type="PANTHER" id="PTHR28023:SF1">
    <property type="entry name" value="UPF0357 PROTEIN YCL012C"/>
    <property type="match status" value="1"/>
</dbReference>
<reference evidence="5" key="2">
    <citation type="submission" date="2014-06" db="EMBL/GenBank/DDBJ databases">
        <title>The complete genome of Blastobotrys (Arxula) adeninivorans LS3 - a yeast of biotechnological interest.</title>
        <authorList>
            <person name="Kunze G."/>
            <person name="Gaillardin C."/>
            <person name="Czernicka M."/>
            <person name="Durrens P."/>
            <person name="Martin T."/>
            <person name="Boer E."/>
            <person name="Gabaldon T."/>
            <person name="Cruz J."/>
            <person name="Talla E."/>
            <person name="Marck C."/>
            <person name="Goffeau A."/>
            <person name="Barbe V."/>
            <person name="Baret P."/>
            <person name="Baronian K."/>
            <person name="Beier S."/>
            <person name="Bleykasten C."/>
            <person name="Bode R."/>
            <person name="Casaregola S."/>
            <person name="Despons L."/>
            <person name="Fairhead C."/>
            <person name="Giersberg M."/>
            <person name="Gierski P."/>
            <person name="Hahnel U."/>
            <person name="Hartmann A."/>
            <person name="Jankowska D."/>
            <person name="Jubin C."/>
            <person name="Jung P."/>
            <person name="Lafontaine I."/>
            <person name="Leh-Louis V."/>
            <person name="Lemaire M."/>
            <person name="Marcet-Houben M."/>
            <person name="Mascher M."/>
            <person name="Morel G."/>
            <person name="Richard G.-F."/>
            <person name="Riechen J."/>
            <person name="Sacerdot C."/>
            <person name="Sarkar A."/>
            <person name="Savel G."/>
            <person name="Schacherer J."/>
            <person name="Sherman D."/>
            <person name="Straub M.-L."/>
            <person name="Stein N."/>
            <person name="Thierry A."/>
            <person name="Trautwein-Schult A."/>
            <person name="Westhof E."/>
            <person name="Worch S."/>
            <person name="Dujon B."/>
            <person name="Souciet J.-L."/>
            <person name="Wincker P."/>
            <person name="Scholz U."/>
            <person name="Neuveglise N."/>
        </authorList>
    </citation>
    <scope>NUCLEOTIDE SEQUENCE</scope>
    <source>
        <strain evidence="5">LS3</strain>
    </source>
</reference>
<dbReference type="PhylomeDB" id="A0A060T6F0"/>
<dbReference type="InterPro" id="IPR018559">
    <property type="entry name" value="DUF2015"/>
</dbReference>
<evidence type="ECO:0000256" key="2">
    <source>
        <dbReference type="ARBA" id="ARBA00022729"/>
    </source>
</evidence>
<evidence type="ECO:0000256" key="1">
    <source>
        <dbReference type="ARBA" id="ARBA00008325"/>
    </source>
</evidence>
<dbReference type="PANTHER" id="PTHR28023">
    <property type="entry name" value="UPF0357 PROTEIN YCL012C"/>
    <property type="match status" value="1"/>
</dbReference>
<keyword evidence="2" id="KW-0732">Signal</keyword>
<evidence type="ECO:0000256" key="3">
    <source>
        <dbReference type="SAM" id="MobiDB-lite"/>
    </source>
</evidence>
<evidence type="ECO:0000256" key="4">
    <source>
        <dbReference type="SAM" id="Phobius"/>
    </source>
</evidence>
<protein>
    <submittedName>
        <fullName evidence="5">ARAD1B15334p</fullName>
    </submittedName>
</protein>
<evidence type="ECO:0000313" key="5">
    <source>
        <dbReference type="EMBL" id="CDP36538.1"/>
    </source>
</evidence>